<dbReference type="Proteomes" id="UP000036168">
    <property type="component" value="Unassembled WGS sequence"/>
</dbReference>
<evidence type="ECO:0000313" key="1">
    <source>
        <dbReference type="EMBL" id="KRT95073.1"/>
    </source>
</evidence>
<organism evidence="1 2">
    <name type="scientific">Bacillus glycinifermentans</name>
    <dbReference type="NCBI Taxonomy" id="1664069"/>
    <lineage>
        <taxon>Bacteria</taxon>
        <taxon>Bacillati</taxon>
        <taxon>Bacillota</taxon>
        <taxon>Bacilli</taxon>
        <taxon>Bacillales</taxon>
        <taxon>Bacillaceae</taxon>
        <taxon>Bacillus</taxon>
    </lineage>
</organism>
<evidence type="ECO:0000313" key="2">
    <source>
        <dbReference type="Proteomes" id="UP000036168"/>
    </source>
</evidence>
<proteinExistence type="predicted"/>
<protein>
    <submittedName>
        <fullName evidence="1">Uncharacterized protein</fullName>
    </submittedName>
</protein>
<name>A0A0T6BTV8_9BACI</name>
<dbReference type="EMBL" id="LECW02000004">
    <property type="protein sequence ID" value="KRT95073.1"/>
    <property type="molecule type" value="Genomic_DNA"/>
</dbReference>
<gene>
    <name evidence="1" type="ORF">AB447_211140</name>
</gene>
<comment type="caution">
    <text evidence="1">The sequence shown here is derived from an EMBL/GenBank/DDBJ whole genome shotgun (WGS) entry which is preliminary data.</text>
</comment>
<sequence>MFVICISILLAGCNGGDKKSDWADGLEKTQKIEVISPGESEPASNITDQQDIADFVQALKLDEWEVTEVPSNAVKGKEFKMYQEETDTISDSNKDKKDLKEIGNITTYSNASYIDFNLKNVKFSFKIPEDAFKYLSEYQ</sequence>
<accession>A0A0T6BTV8</accession>
<reference evidence="1 2" key="1">
    <citation type="journal article" date="2015" name="Int. J. Syst. Evol. Microbiol.">
        <title>Bacillus glycinifermentans sp. nov., isolated from fermented soybean paste.</title>
        <authorList>
            <person name="Kim S.J."/>
            <person name="Dunlap C.A."/>
            <person name="Kwon S.W."/>
            <person name="Rooney A.P."/>
        </authorList>
    </citation>
    <scope>NUCLEOTIDE SEQUENCE [LARGE SCALE GENOMIC DNA]</scope>
    <source>
        <strain evidence="1 2">GO-13</strain>
    </source>
</reference>
<dbReference type="AlphaFoldDB" id="A0A0T6BTV8"/>